<feature type="domain" description="DUF4032" evidence="1">
    <location>
        <begin position="219"/>
        <end position="377"/>
    </location>
</feature>
<dbReference type="AlphaFoldDB" id="A0A1H3H2J0"/>
<organism evidence="2 3">
    <name type="scientific">Micromonospora pattaloongensis</name>
    <dbReference type="NCBI Taxonomy" id="405436"/>
    <lineage>
        <taxon>Bacteria</taxon>
        <taxon>Bacillati</taxon>
        <taxon>Actinomycetota</taxon>
        <taxon>Actinomycetes</taxon>
        <taxon>Micromonosporales</taxon>
        <taxon>Micromonosporaceae</taxon>
        <taxon>Micromonospora</taxon>
    </lineage>
</organism>
<dbReference type="GO" id="GO:0016301">
    <property type="term" value="F:kinase activity"/>
    <property type="evidence" value="ECO:0007669"/>
    <property type="project" value="UniProtKB-KW"/>
</dbReference>
<dbReference type="EMBL" id="FNPH01000001">
    <property type="protein sequence ID" value="SDY09597.1"/>
    <property type="molecule type" value="Genomic_DNA"/>
</dbReference>
<reference evidence="3" key="1">
    <citation type="submission" date="2016-10" db="EMBL/GenBank/DDBJ databases">
        <authorList>
            <person name="Varghese N."/>
            <person name="Submissions S."/>
        </authorList>
    </citation>
    <scope>NUCLEOTIDE SEQUENCE [LARGE SCALE GENOMIC DNA]</scope>
    <source>
        <strain evidence="3">DSM 45245</strain>
    </source>
</reference>
<gene>
    <name evidence="2" type="ORF">SAMN05444365_101651</name>
</gene>
<evidence type="ECO:0000313" key="2">
    <source>
        <dbReference type="EMBL" id="SDY09597.1"/>
    </source>
</evidence>
<dbReference type="InterPro" id="IPR025111">
    <property type="entry name" value="DUF4032"/>
</dbReference>
<sequence>MDPALLDLPWSTPLTQWPADHLVALPQGISRHVVRFVRLAGTVYAVKETGERVAEREYDLLRALERIDFPAVEAVAIVADRVDDDGKPLDPVLITRHLQFSLPYRALFSHTLRPETMSRLLDALAALLVRMHLTGFFWGDCSLSNTLFRRDAGAFAAYLVDAETGALRPRLSTGQRGEDLEIARVNIFGEALDLQAAGVLHESIDPEAVSEEVVQRYERLWHEVTYEQQVERDARHDIEGRIRRLNELGFDVAEVAMSVVDRGYLVRPKVVDAGYHTRRLLRLTGLDAEENQARRLLNDLDTYRAESDLTDEQQAAHRWLTEVFEPVIRAVPAHLRRKLEAAELFAQVIEHRWRLSEDAGRDVGLAPAVQSFLADVLVHRPDEQAVLGIDVHTA</sequence>
<dbReference type="InterPro" id="IPR011009">
    <property type="entry name" value="Kinase-like_dom_sf"/>
</dbReference>
<keyword evidence="3" id="KW-1185">Reference proteome</keyword>
<protein>
    <submittedName>
        <fullName evidence="2">Lipopolysaccharide kinase (Kdo/WaaP) family protein</fullName>
    </submittedName>
</protein>
<dbReference type="STRING" id="405436.SAMN05444365_101651"/>
<dbReference type="Proteomes" id="UP000242415">
    <property type="component" value="Unassembled WGS sequence"/>
</dbReference>
<name>A0A1H3H2J0_9ACTN</name>
<proteinExistence type="predicted"/>
<evidence type="ECO:0000259" key="1">
    <source>
        <dbReference type="Pfam" id="PF13224"/>
    </source>
</evidence>
<keyword evidence="2" id="KW-0808">Transferase</keyword>
<dbReference type="Pfam" id="PF06293">
    <property type="entry name" value="Kdo"/>
    <property type="match status" value="1"/>
</dbReference>
<dbReference type="SUPFAM" id="SSF56112">
    <property type="entry name" value="Protein kinase-like (PK-like)"/>
    <property type="match status" value="1"/>
</dbReference>
<keyword evidence="2" id="KW-0418">Kinase</keyword>
<accession>A0A1H3H2J0</accession>
<evidence type="ECO:0000313" key="3">
    <source>
        <dbReference type="Proteomes" id="UP000242415"/>
    </source>
</evidence>
<dbReference type="Pfam" id="PF13224">
    <property type="entry name" value="DUF4032"/>
    <property type="match status" value="1"/>
</dbReference>